<dbReference type="OrthoDB" id="84937at2157"/>
<keyword evidence="1" id="KW-1133">Transmembrane helix</keyword>
<evidence type="ECO:0000256" key="1">
    <source>
        <dbReference type="SAM" id="Phobius"/>
    </source>
</evidence>
<feature type="transmembrane region" description="Helical" evidence="1">
    <location>
        <begin position="206"/>
        <end position="228"/>
    </location>
</feature>
<feature type="transmembrane region" description="Helical" evidence="1">
    <location>
        <begin position="25"/>
        <end position="43"/>
    </location>
</feature>
<dbReference type="KEGG" id="pyc:TQ32_07220"/>
<feature type="transmembrane region" description="Helical" evidence="1">
    <location>
        <begin position="84"/>
        <end position="101"/>
    </location>
</feature>
<dbReference type="PANTHER" id="PTHR40700">
    <property type="entry name" value="HYPOTHETICAL MEMBRANE PROTEIN, CONSERVED, DUF63 FAMILY"/>
    <property type="match status" value="1"/>
</dbReference>
<organism evidence="2 3">
    <name type="scientific">Pyrococcus kukulkanii</name>
    <dbReference type="NCBI Taxonomy" id="1609559"/>
    <lineage>
        <taxon>Archaea</taxon>
        <taxon>Methanobacteriati</taxon>
        <taxon>Methanobacteriota</taxon>
        <taxon>Thermococci</taxon>
        <taxon>Thermococcales</taxon>
        <taxon>Thermococcaceae</taxon>
        <taxon>Pyrococcus</taxon>
    </lineage>
</organism>
<feature type="transmembrane region" description="Helical" evidence="1">
    <location>
        <begin position="172"/>
        <end position="194"/>
    </location>
</feature>
<sequence length="267" mass="30916">MLKEFFEKYFVNPIKYNTGYNPVNTLVYAIILGIATLIVYKVLKRMKIKIDNAFFRALIPYMVFGAFTRALTDAGVYPRTYITVSPGIYFLVFSIAFPALIICKKSFKDWRGVFLWFGWGLVMVDFAAMGANLEKMNFNFTVLKYFIPFLILAELAVYLMTKKLSIVRENSYLFYVHFYDATTTFVGVDFMGYWEQHVLPRLLIGLTGTAAVMYVLKFTVLYLALWIMKKLEEEGEDKELLDFIRMVIFILGFAPGTRNLLRMLLGA</sequence>
<dbReference type="STRING" id="1609559.TQ32_07220"/>
<dbReference type="InterPro" id="IPR002749">
    <property type="entry name" value="DUF63"/>
</dbReference>
<evidence type="ECO:0000313" key="2">
    <source>
        <dbReference type="EMBL" id="AMM54290.1"/>
    </source>
</evidence>
<dbReference type="EMBL" id="CP010835">
    <property type="protein sequence ID" value="AMM54290.1"/>
    <property type="molecule type" value="Genomic_DNA"/>
</dbReference>
<dbReference type="PATRIC" id="fig|1609559.3.peg.1516"/>
<reference evidence="2 3" key="2">
    <citation type="journal article" date="2016" name="Int. J. Syst. Evol. Microbiol.">
        <title>Pyrococcus kukulkanii sp. nov., a hyperthermophilic, piezophilic archaeon isolated from a deep-sea hydrothermal vent.</title>
        <authorList>
            <person name="Callac N."/>
            <person name="Oger P."/>
            <person name="Lesongeur F."/>
            <person name="Rattray J.E."/>
            <person name="Vannier P."/>
            <person name="Michoud G."/>
            <person name="Beauverger M."/>
            <person name="Gayet N."/>
            <person name="Rouxel O."/>
            <person name="Jebbar M."/>
            <person name="Godfroy A."/>
        </authorList>
    </citation>
    <scope>NUCLEOTIDE SEQUENCE [LARGE SCALE GENOMIC DNA]</scope>
    <source>
        <strain evidence="2 3">NCB100</strain>
    </source>
</reference>
<gene>
    <name evidence="2" type="ORF">TQ32_07220</name>
</gene>
<proteinExistence type="predicted"/>
<keyword evidence="1" id="KW-0812">Transmembrane</keyword>
<dbReference type="AlphaFoldDB" id="A0A127BAC6"/>
<name>A0A127BAC6_9EURY</name>
<feature type="transmembrane region" description="Helical" evidence="1">
    <location>
        <begin position="55"/>
        <end position="72"/>
    </location>
</feature>
<feature type="transmembrane region" description="Helical" evidence="1">
    <location>
        <begin position="143"/>
        <end position="160"/>
    </location>
</feature>
<dbReference type="GeneID" id="28491614"/>
<dbReference type="Pfam" id="PF01889">
    <property type="entry name" value="DUF63"/>
    <property type="match status" value="1"/>
</dbReference>
<dbReference type="PANTHER" id="PTHR40700:SF1">
    <property type="entry name" value="DUF63 DOMAIN-CONTAINING PROTEIN"/>
    <property type="match status" value="1"/>
</dbReference>
<feature type="transmembrane region" description="Helical" evidence="1">
    <location>
        <begin position="113"/>
        <end position="131"/>
    </location>
</feature>
<keyword evidence="1" id="KW-0472">Membrane</keyword>
<reference evidence="3" key="1">
    <citation type="submission" date="2015-02" db="EMBL/GenBank/DDBJ databases">
        <title>Pyrococcus kukulkanii sp. nov., a novel hyperthermophilic archaeon isolated from a deep-sea hydrothermal vent at the Guaymas Basin.</title>
        <authorList>
            <person name="Oger P.M."/>
            <person name="Callac N."/>
            <person name="Jebbar M."/>
            <person name="Godfroy A."/>
        </authorList>
    </citation>
    <scope>NUCLEOTIDE SEQUENCE [LARGE SCALE GENOMIC DNA]</scope>
    <source>
        <strain evidence="3">NCB100</strain>
    </source>
</reference>
<accession>A0A127BAC6</accession>
<protein>
    <submittedName>
        <fullName evidence="2">Membrane protein</fullName>
    </submittedName>
</protein>
<evidence type="ECO:0000313" key="3">
    <source>
        <dbReference type="Proteomes" id="UP000070587"/>
    </source>
</evidence>
<dbReference type="Proteomes" id="UP000070587">
    <property type="component" value="Chromosome"/>
</dbReference>
<dbReference type="RefSeq" id="WP_068322889.1">
    <property type="nucleotide sequence ID" value="NZ_CP010835.1"/>
</dbReference>